<keyword evidence="2" id="KW-1185">Reference proteome</keyword>
<accession>A0A953NC87</accession>
<protein>
    <submittedName>
        <fullName evidence="1">Uncharacterized protein</fullName>
    </submittedName>
</protein>
<gene>
    <name evidence="1" type="ORF">KZZ10_08040</name>
</gene>
<evidence type="ECO:0000313" key="1">
    <source>
        <dbReference type="EMBL" id="MBZ1350596.1"/>
    </source>
</evidence>
<dbReference type="EMBL" id="JAHXRI010000006">
    <property type="protein sequence ID" value="MBZ1350596.1"/>
    <property type="molecule type" value="Genomic_DNA"/>
</dbReference>
<evidence type="ECO:0000313" key="2">
    <source>
        <dbReference type="Proteomes" id="UP000739565"/>
    </source>
</evidence>
<organism evidence="1 2">
    <name type="scientific">Zwartia hollandica</name>
    <dbReference type="NCBI Taxonomy" id="324606"/>
    <lineage>
        <taxon>Bacteria</taxon>
        <taxon>Pseudomonadati</taxon>
        <taxon>Pseudomonadota</taxon>
        <taxon>Betaproteobacteria</taxon>
        <taxon>Burkholderiales</taxon>
        <taxon>Alcaligenaceae</taxon>
        <taxon>Zwartia</taxon>
    </lineage>
</organism>
<dbReference type="Proteomes" id="UP000739565">
    <property type="component" value="Unassembled WGS sequence"/>
</dbReference>
<sequence length="160" mass="18754">MDSFNIIWCTLWSDYFMTQHQYDDENRRFNVPVAVAADFLFFLSEMLGQQKTGYYSDDEQKFVSVELSDEDVDKLTDWILDFNFSTRKPLGLTMPDLYLDEEKILVSTVNVYCHRIAEFLAYMIENQSKGRDEVAEWATKNFLLIYAKAYADALKAKDSN</sequence>
<reference evidence="1" key="1">
    <citation type="submission" date="2021-07" db="EMBL/GenBank/DDBJ databases">
        <title>New genus and species of the family Alcaligenaceae.</title>
        <authorList>
            <person name="Hahn M.W."/>
        </authorList>
    </citation>
    <scope>NUCLEOTIDE SEQUENCE</scope>
    <source>
        <strain evidence="1">LF4-65</strain>
    </source>
</reference>
<dbReference type="AlphaFoldDB" id="A0A953NC87"/>
<proteinExistence type="predicted"/>
<dbReference type="RefSeq" id="WP_259660964.1">
    <property type="nucleotide sequence ID" value="NZ_JAHXRI010000006.1"/>
</dbReference>
<comment type="caution">
    <text evidence="1">The sequence shown here is derived from an EMBL/GenBank/DDBJ whole genome shotgun (WGS) entry which is preliminary data.</text>
</comment>
<name>A0A953NC87_9BURK</name>